<proteinExistence type="inferred from homology"/>
<evidence type="ECO:0000256" key="7">
    <source>
        <dbReference type="ARBA" id="ARBA00022958"/>
    </source>
</evidence>
<dbReference type="GO" id="GO:0005886">
    <property type="term" value="C:plasma membrane"/>
    <property type="evidence" value="ECO:0007669"/>
    <property type="project" value="UniProtKB-SubCell"/>
</dbReference>
<evidence type="ECO:0000256" key="12">
    <source>
        <dbReference type="SAM" id="MobiDB-lite"/>
    </source>
</evidence>
<evidence type="ECO:0000256" key="4">
    <source>
        <dbReference type="ARBA" id="ARBA00022692"/>
    </source>
</evidence>
<name>A0A502EWC3_9PROT</name>
<evidence type="ECO:0000256" key="6">
    <source>
        <dbReference type="ARBA" id="ARBA00022840"/>
    </source>
</evidence>
<keyword evidence="1 11" id="KW-0813">Transport</keyword>
<keyword evidence="6 11" id="KW-0067">ATP-binding</keyword>
<comment type="caution">
    <text evidence="13">The sequence shown here is derived from an EMBL/GenBank/DDBJ whole genome shotgun (WGS) entry which is preliminary data.</text>
</comment>
<dbReference type="EMBL" id="RCZP01000065">
    <property type="protein sequence ID" value="TPG41857.1"/>
    <property type="molecule type" value="Genomic_DNA"/>
</dbReference>
<dbReference type="InterPro" id="IPR003820">
    <property type="entry name" value="KdpC"/>
</dbReference>
<evidence type="ECO:0000256" key="8">
    <source>
        <dbReference type="ARBA" id="ARBA00022989"/>
    </source>
</evidence>
<dbReference type="NCBIfam" id="TIGR00681">
    <property type="entry name" value="kdpC"/>
    <property type="match status" value="1"/>
</dbReference>
<feature type="compositionally biased region" description="Polar residues" evidence="12">
    <location>
        <begin position="70"/>
        <end position="83"/>
    </location>
</feature>
<keyword evidence="9 11" id="KW-0406">Ion transport</keyword>
<comment type="subcellular location">
    <subcellularLocation>
        <location evidence="11">Cell membrane</location>
        <topology evidence="11">Single-pass membrane protein</topology>
    </subcellularLocation>
</comment>
<keyword evidence="14" id="KW-1185">Reference proteome</keyword>
<keyword evidence="3 11" id="KW-0633">Potassium transport</keyword>
<evidence type="ECO:0000256" key="10">
    <source>
        <dbReference type="ARBA" id="ARBA00023136"/>
    </source>
</evidence>
<dbReference type="PIRSF" id="PIRSF001296">
    <property type="entry name" value="K_ATPase_KdpC"/>
    <property type="match status" value="1"/>
</dbReference>
<evidence type="ECO:0000256" key="2">
    <source>
        <dbReference type="ARBA" id="ARBA00022475"/>
    </source>
</evidence>
<dbReference type="HAMAP" id="MF_00276">
    <property type="entry name" value="KdpC"/>
    <property type="match status" value="1"/>
</dbReference>
<keyword evidence="7 11" id="KW-0630">Potassium</keyword>
<dbReference type="PANTHER" id="PTHR30042">
    <property type="entry name" value="POTASSIUM-TRANSPORTING ATPASE C CHAIN"/>
    <property type="match status" value="1"/>
</dbReference>
<dbReference type="Pfam" id="PF02669">
    <property type="entry name" value="KdpC"/>
    <property type="match status" value="1"/>
</dbReference>
<evidence type="ECO:0000256" key="9">
    <source>
        <dbReference type="ARBA" id="ARBA00023065"/>
    </source>
</evidence>
<dbReference type="AlphaFoldDB" id="A0A502EWC3"/>
<keyword evidence="10 11" id="KW-0472">Membrane</keyword>
<protein>
    <recommendedName>
        <fullName evidence="11">Potassium-transporting ATPase KdpC subunit</fullName>
    </recommendedName>
    <alternativeName>
        <fullName evidence="11">ATP phosphohydrolase [potassium-transporting] C chain</fullName>
    </alternativeName>
    <alternativeName>
        <fullName evidence="11">Potassium-binding and translocating subunit C</fullName>
    </alternativeName>
    <alternativeName>
        <fullName evidence="11">Potassium-translocating ATPase C chain</fullName>
    </alternativeName>
</protein>
<gene>
    <name evidence="11 13" type="primary">kdpC</name>
    <name evidence="13" type="ORF">EAH89_28595</name>
</gene>
<sequence>MSVLRPAVTMVVGFTLLLGIAAPAVFTQVAGAIMPAQAGGSLIERNGQVVGSALIGQNFTGDRYFHPRPSATSGADPQDSSKTVDAPYNAAASAASQRGPTSQVLIDAVKERVAAAGLTPVPVDAVTASGSGLDPDISPENAARQVARVAQARNLPVDRVRALLTANTTAPVLWLLGAARVNVLRLNLALDDAR</sequence>
<evidence type="ECO:0000256" key="1">
    <source>
        <dbReference type="ARBA" id="ARBA00022448"/>
    </source>
</evidence>
<comment type="subunit">
    <text evidence="11">The system is composed of three essential subunits: KdpA, KdpB and KdpC.</text>
</comment>
<dbReference type="RefSeq" id="WP_140887157.1">
    <property type="nucleotide sequence ID" value="NZ_RCZP01000065.1"/>
</dbReference>
<dbReference type="GO" id="GO:0005524">
    <property type="term" value="F:ATP binding"/>
    <property type="evidence" value="ECO:0007669"/>
    <property type="project" value="UniProtKB-UniRule"/>
</dbReference>
<dbReference type="Proteomes" id="UP000317078">
    <property type="component" value="Unassembled WGS sequence"/>
</dbReference>
<comment type="similarity">
    <text evidence="11">Belongs to the KdpC family.</text>
</comment>
<organism evidence="13 14">
    <name type="scientific">Muricoccus nepalensis</name>
    <dbReference type="NCBI Taxonomy" id="1854500"/>
    <lineage>
        <taxon>Bacteria</taxon>
        <taxon>Pseudomonadati</taxon>
        <taxon>Pseudomonadota</taxon>
        <taxon>Alphaproteobacteria</taxon>
        <taxon>Acetobacterales</taxon>
        <taxon>Roseomonadaceae</taxon>
        <taxon>Muricoccus</taxon>
    </lineage>
</organism>
<dbReference type="NCBIfam" id="NF001454">
    <property type="entry name" value="PRK00315.1"/>
    <property type="match status" value="1"/>
</dbReference>
<evidence type="ECO:0000313" key="13">
    <source>
        <dbReference type="EMBL" id="TPG41857.1"/>
    </source>
</evidence>
<accession>A0A502EWC3</accession>
<evidence type="ECO:0000256" key="5">
    <source>
        <dbReference type="ARBA" id="ARBA00022741"/>
    </source>
</evidence>
<dbReference type="OrthoDB" id="9788285at2"/>
<dbReference type="GO" id="GO:0008556">
    <property type="term" value="F:P-type potassium transmembrane transporter activity"/>
    <property type="evidence" value="ECO:0007669"/>
    <property type="project" value="InterPro"/>
</dbReference>
<evidence type="ECO:0000313" key="14">
    <source>
        <dbReference type="Proteomes" id="UP000317078"/>
    </source>
</evidence>
<reference evidence="13 14" key="1">
    <citation type="journal article" date="2019" name="Environ. Microbiol.">
        <title>Species interactions and distinct microbial communities in high Arctic permafrost affected cryosols are associated with the CH4 and CO2 gas fluxes.</title>
        <authorList>
            <person name="Altshuler I."/>
            <person name="Hamel J."/>
            <person name="Turney S."/>
            <person name="Magnuson E."/>
            <person name="Levesque R."/>
            <person name="Greer C."/>
            <person name="Whyte L.G."/>
        </authorList>
    </citation>
    <scope>NUCLEOTIDE SEQUENCE [LARGE SCALE GENOMIC DNA]</scope>
    <source>
        <strain evidence="13 14">S9.3B</strain>
    </source>
</reference>
<comment type="function">
    <text evidence="11">Part of the high-affinity ATP-driven potassium transport (or Kdp) system, which catalyzes the hydrolysis of ATP coupled with the electrogenic transport of potassium into the cytoplasm. This subunit acts as a catalytic chaperone that increases the ATP-binding affinity of the ATP-hydrolyzing subunit KdpB by the formation of a transient KdpB/KdpC/ATP ternary complex.</text>
</comment>
<keyword evidence="2 11" id="KW-1003">Cell membrane</keyword>
<evidence type="ECO:0000256" key="3">
    <source>
        <dbReference type="ARBA" id="ARBA00022538"/>
    </source>
</evidence>
<keyword evidence="5 11" id="KW-0547">Nucleotide-binding</keyword>
<keyword evidence="4 11" id="KW-0812">Transmembrane</keyword>
<keyword evidence="8 11" id="KW-1133">Transmembrane helix</keyword>
<evidence type="ECO:0000256" key="11">
    <source>
        <dbReference type="HAMAP-Rule" id="MF_00276"/>
    </source>
</evidence>
<feature type="region of interest" description="Disordered" evidence="12">
    <location>
        <begin position="65"/>
        <end position="84"/>
    </location>
</feature>
<dbReference type="PANTHER" id="PTHR30042:SF2">
    <property type="entry name" value="POTASSIUM-TRANSPORTING ATPASE KDPC SUBUNIT"/>
    <property type="match status" value="1"/>
</dbReference>